<evidence type="ECO:0000259" key="3">
    <source>
        <dbReference type="PROSITE" id="PS51724"/>
    </source>
</evidence>
<evidence type="ECO:0000256" key="1">
    <source>
        <dbReference type="SAM" id="MobiDB-lite"/>
    </source>
</evidence>
<dbReference type="InterPro" id="IPR036680">
    <property type="entry name" value="SPOR-like_sf"/>
</dbReference>
<dbReference type="Proteomes" id="UP000248614">
    <property type="component" value="Unassembled WGS sequence"/>
</dbReference>
<feature type="compositionally biased region" description="Low complexity" evidence="1">
    <location>
        <begin position="119"/>
        <end position="130"/>
    </location>
</feature>
<dbReference type="SUPFAM" id="SSF110997">
    <property type="entry name" value="Sporulation related repeat"/>
    <property type="match status" value="1"/>
</dbReference>
<dbReference type="InterPro" id="IPR007730">
    <property type="entry name" value="SPOR-like_dom"/>
</dbReference>
<dbReference type="GO" id="GO:0042834">
    <property type="term" value="F:peptidoglycan binding"/>
    <property type="evidence" value="ECO:0007669"/>
    <property type="project" value="InterPro"/>
</dbReference>
<dbReference type="Gene3D" id="3.30.70.1070">
    <property type="entry name" value="Sporulation related repeat"/>
    <property type="match status" value="1"/>
</dbReference>
<feature type="transmembrane region" description="Helical" evidence="2">
    <location>
        <begin position="28"/>
        <end position="50"/>
    </location>
</feature>
<feature type="compositionally biased region" description="Basic and acidic residues" evidence="1">
    <location>
        <begin position="1"/>
        <end position="13"/>
    </location>
</feature>
<dbReference type="PROSITE" id="PS51724">
    <property type="entry name" value="SPOR"/>
    <property type="match status" value="1"/>
</dbReference>
<keyword evidence="2" id="KW-1133">Transmembrane helix</keyword>
<organism evidence="4 5">
    <name type="scientific">Sphingomonas hengshuiensis</name>
    <dbReference type="NCBI Taxonomy" id="1609977"/>
    <lineage>
        <taxon>Bacteria</taxon>
        <taxon>Pseudomonadati</taxon>
        <taxon>Pseudomonadota</taxon>
        <taxon>Alphaproteobacteria</taxon>
        <taxon>Sphingomonadales</taxon>
        <taxon>Sphingomonadaceae</taxon>
        <taxon>Sphingomonas</taxon>
    </lineage>
</organism>
<protein>
    <submittedName>
        <fullName evidence="4">SPOR domain-containing protein</fullName>
    </submittedName>
</protein>
<dbReference type="Pfam" id="PF05036">
    <property type="entry name" value="SPOR"/>
    <property type="match status" value="1"/>
</dbReference>
<sequence length="240" mass="24335">MIASGDPDHERLPWLESAEPDPEPARPVWRTVLVVLIGLLMVGAIAFALLRHRGAPTASGTGDLIAAPEGPYKTRPQEADGMRVTGDSDTAIATSEGAAGGNASVNLNAVPEAPVQGRAAAPAAGPASSGKGRVATAVPTTTQRLEARAPAAAAPAVAAAGAGGSVVQLGSFPSEAVANTAWNQLSRRFAYLAPLGKSVQVAEVKGRTVYRLRVNAGSANQASDLCGKLKLAGENCFVAR</sequence>
<evidence type="ECO:0000313" key="5">
    <source>
        <dbReference type="Proteomes" id="UP000248614"/>
    </source>
</evidence>
<dbReference type="EMBL" id="QFNF01000002">
    <property type="protein sequence ID" value="PZO80791.1"/>
    <property type="molecule type" value="Genomic_DNA"/>
</dbReference>
<accession>A0A2W5BCV2</accession>
<comment type="caution">
    <text evidence="4">The sequence shown here is derived from an EMBL/GenBank/DDBJ whole genome shotgun (WGS) entry which is preliminary data.</text>
</comment>
<feature type="region of interest" description="Disordered" evidence="1">
    <location>
        <begin position="58"/>
        <end position="85"/>
    </location>
</feature>
<evidence type="ECO:0000313" key="4">
    <source>
        <dbReference type="EMBL" id="PZO80791.1"/>
    </source>
</evidence>
<keyword evidence="2" id="KW-0812">Transmembrane</keyword>
<feature type="region of interest" description="Disordered" evidence="1">
    <location>
        <begin position="1"/>
        <end position="24"/>
    </location>
</feature>
<evidence type="ECO:0000256" key="2">
    <source>
        <dbReference type="SAM" id="Phobius"/>
    </source>
</evidence>
<reference evidence="4 5" key="1">
    <citation type="submission" date="2017-08" db="EMBL/GenBank/DDBJ databases">
        <title>Infants hospitalized years apart are colonized by the same room-sourced microbial strains.</title>
        <authorList>
            <person name="Brooks B."/>
            <person name="Olm M.R."/>
            <person name="Firek B.A."/>
            <person name="Baker R."/>
            <person name="Thomas B.C."/>
            <person name="Morowitz M.J."/>
            <person name="Banfield J.F."/>
        </authorList>
    </citation>
    <scope>NUCLEOTIDE SEQUENCE [LARGE SCALE GENOMIC DNA]</scope>
    <source>
        <strain evidence="4">S2_018_000_R3_110</strain>
    </source>
</reference>
<feature type="domain" description="SPOR" evidence="3">
    <location>
        <begin position="159"/>
        <end position="240"/>
    </location>
</feature>
<name>A0A2W5BCV2_9SPHN</name>
<feature type="region of interest" description="Disordered" evidence="1">
    <location>
        <begin position="116"/>
        <end position="137"/>
    </location>
</feature>
<proteinExistence type="predicted"/>
<keyword evidence="2" id="KW-0472">Membrane</keyword>
<dbReference type="AlphaFoldDB" id="A0A2W5BCV2"/>
<gene>
    <name evidence="4" type="ORF">DI632_01130</name>
</gene>